<accession>A0ABM0N0T8</accession>
<keyword evidence="2" id="KW-0677">Repeat</keyword>
<dbReference type="SMART" id="SM00612">
    <property type="entry name" value="Kelch"/>
    <property type="match status" value="4"/>
</dbReference>
<dbReference type="RefSeq" id="XP_006825879.1">
    <property type="nucleotide sequence ID" value="XM_006825816.1"/>
</dbReference>
<dbReference type="Pfam" id="PF25210">
    <property type="entry name" value="Kelch_FKB95"/>
    <property type="match status" value="1"/>
</dbReference>
<dbReference type="SUPFAM" id="SSF54695">
    <property type="entry name" value="POZ domain"/>
    <property type="match status" value="2"/>
</dbReference>
<evidence type="ECO:0000256" key="2">
    <source>
        <dbReference type="ARBA" id="ARBA00022737"/>
    </source>
</evidence>
<dbReference type="Pfam" id="PF00651">
    <property type="entry name" value="BTB"/>
    <property type="match status" value="2"/>
</dbReference>
<dbReference type="SMART" id="SM00875">
    <property type="entry name" value="BACK"/>
    <property type="match status" value="1"/>
</dbReference>
<dbReference type="InterPro" id="IPR015915">
    <property type="entry name" value="Kelch-typ_b-propeller"/>
</dbReference>
<dbReference type="Gene3D" id="2.120.10.80">
    <property type="entry name" value="Kelch-type beta propeller"/>
    <property type="match status" value="2"/>
</dbReference>
<dbReference type="Pfam" id="PF07707">
    <property type="entry name" value="BACK"/>
    <property type="match status" value="1"/>
</dbReference>
<dbReference type="InterPro" id="IPR006652">
    <property type="entry name" value="Kelch_1"/>
</dbReference>
<protein>
    <submittedName>
        <fullName evidence="5">Kelch-like protein 21-like</fullName>
    </submittedName>
</protein>
<dbReference type="InterPro" id="IPR011705">
    <property type="entry name" value="BACK"/>
</dbReference>
<evidence type="ECO:0000256" key="1">
    <source>
        <dbReference type="ARBA" id="ARBA00022441"/>
    </source>
</evidence>
<feature type="domain" description="BTB" evidence="3">
    <location>
        <begin position="193"/>
        <end position="260"/>
    </location>
</feature>
<dbReference type="InterPro" id="IPR057499">
    <property type="entry name" value="Kelch_FKB95"/>
</dbReference>
<keyword evidence="1" id="KW-0880">Kelch repeat</keyword>
<evidence type="ECO:0000313" key="5">
    <source>
        <dbReference type="RefSeq" id="XP_006825879.1"/>
    </source>
</evidence>
<sequence length="741" mass="84147">MAAADDNLWYSSSPNGSSFYDNSFIESQSKNVNVKKNHHAIELLAAMKDMKDESDLIDLNIQVGNRIVKCHKALLVAGSPYYDDNISGEVNQETLGVVEKVLGSDIVHHIINYIYTGSLLITKDNASNLLQACYQHNIFRGKAVESAVSDFLARQTLNTCKNIEESEYKFDEFHFASEILKILNQQRSDEMLTDIVIAVGDQEFPCHKFVLAATSAYFKAMFSSKMRETYEGTVSLEGLHPSIMKILVNFTYTGKLTINCENVQEILRTACYLQHQSAMAACTEFVKDELHPSNCLGILQFAITVGCQQLCETAMAYSLHHFVDLQKFEEFKETTFQIICQLIDDDDLNVPKEEDVYTAVMMWIEYDSENRQYFLSELLKRIRLTLVDASFMEQIENDPLILGCPCAIQIVNKIKNLRHALHKGEKVRDRRMKLRFSMKTEILVTVCGFTDNQQWVRNVRYYNPDNGLWNELAPFPGRNQRFQCVAVDNDIYVIGGQADHHAAHLSETLSDVWKYSSITDTWTQVTSLNKPRHGHGAAVLNGKIYVVGGKIGWSKKFNDVERYDPQLNIWTTIGRIKGHFVEKPTAVAHDGKLYIKGYFYRDPDMLYCFDPSTNTWSQTIVNHCIHGDGVENAYTINDHIYYLIYRGFDNCISAYHVPSSTHVLGSVMPGGKYLHSYGMSNIGQNIVVTGGSRLDAGINIPYVDCYNPEINSWIRIAVMPLPLCEHGCVTIHKYIPNFHGD</sequence>
<dbReference type="GeneID" id="100368252"/>
<dbReference type="Proteomes" id="UP000694865">
    <property type="component" value="Unplaced"/>
</dbReference>
<feature type="domain" description="BTB" evidence="3">
    <location>
        <begin position="57"/>
        <end position="123"/>
    </location>
</feature>
<dbReference type="Gene3D" id="1.25.40.420">
    <property type="match status" value="1"/>
</dbReference>
<reference evidence="5" key="1">
    <citation type="submission" date="2025-08" db="UniProtKB">
        <authorList>
            <consortium name="RefSeq"/>
        </authorList>
    </citation>
    <scope>IDENTIFICATION</scope>
    <source>
        <tissue evidence="5">Testes</tissue>
    </source>
</reference>
<proteinExistence type="predicted"/>
<name>A0ABM0N0T8_SACKO</name>
<dbReference type="InterPro" id="IPR000210">
    <property type="entry name" value="BTB/POZ_dom"/>
</dbReference>
<dbReference type="Gene3D" id="3.30.710.10">
    <property type="entry name" value="Potassium Channel Kv1.1, Chain A"/>
    <property type="match status" value="2"/>
</dbReference>
<dbReference type="PROSITE" id="PS50097">
    <property type="entry name" value="BTB"/>
    <property type="match status" value="2"/>
</dbReference>
<dbReference type="PANTHER" id="PTHR24412">
    <property type="entry name" value="KELCH PROTEIN"/>
    <property type="match status" value="1"/>
</dbReference>
<keyword evidence="4" id="KW-1185">Reference proteome</keyword>
<dbReference type="SMART" id="SM00225">
    <property type="entry name" value="BTB"/>
    <property type="match status" value="2"/>
</dbReference>
<dbReference type="SUPFAM" id="SSF117281">
    <property type="entry name" value="Kelch motif"/>
    <property type="match status" value="1"/>
</dbReference>
<evidence type="ECO:0000313" key="4">
    <source>
        <dbReference type="Proteomes" id="UP000694865"/>
    </source>
</evidence>
<dbReference type="PANTHER" id="PTHR24412:SF497">
    <property type="entry name" value="KELCH-LIKE PROTEIN 18"/>
    <property type="match status" value="1"/>
</dbReference>
<evidence type="ECO:0000259" key="3">
    <source>
        <dbReference type="PROSITE" id="PS50097"/>
    </source>
</evidence>
<gene>
    <name evidence="5" type="primary">LOC100368252</name>
</gene>
<dbReference type="InterPro" id="IPR011333">
    <property type="entry name" value="SKP1/BTB/POZ_sf"/>
</dbReference>
<organism evidence="4 5">
    <name type="scientific">Saccoglossus kowalevskii</name>
    <name type="common">Acorn worm</name>
    <dbReference type="NCBI Taxonomy" id="10224"/>
    <lineage>
        <taxon>Eukaryota</taxon>
        <taxon>Metazoa</taxon>
        <taxon>Hemichordata</taxon>
        <taxon>Enteropneusta</taxon>
        <taxon>Harrimaniidae</taxon>
        <taxon>Saccoglossus</taxon>
    </lineage>
</organism>